<sequence>MKAALVTQNQTAQACGRAVLDRTTPLKREIWAQLISSCVLVAGRIAFKCYAHGQSLWWDDHMVVLLFIFGGIPNMAITLAVTIPAGLGVDIWALPFENVTTIFRGNFIQSVLYFPQVALLKFTFLFFFLRIFPGRKTQLLIKGTFAFCALYGIAFVLAAIIQCAPIEYYWAWDGTGHGKCVDRNAILWASAVISIALDVWMLAIPLWNIRTLCMPLKRKLGVASMFLVGTLYVKSPTATKYIGRRELCPRTQQHMLYKGRLVVLTTLCISVTIVCCVRLKYLNDFFSSSNPTQDLFEIIRWSTIEGYASVTCASMPVFRLMLMRGYTKTLTILKLRGSGL</sequence>
<dbReference type="PANTHER" id="PTHR33048:SF143">
    <property type="entry name" value="EXTRACELLULAR MEMBRANE PROTEIN CFEM DOMAIN-CONTAINING PROTEIN-RELATED"/>
    <property type="match status" value="1"/>
</dbReference>
<feature type="transmembrane region" description="Helical" evidence="6">
    <location>
        <begin position="63"/>
        <end position="87"/>
    </location>
</feature>
<keyword evidence="3 6" id="KW-1133">Transmembrane helix</keyword>
<evidence type="ECO:0000256" key="2">
    <source>
        <dbReference type="ARBA" id="ARBA00022692"/>
    </source>
</evidence>
<organism evidence="8 9">
    <name type="scientific">Hirsutella minnesotensis 3608</name>
    <dbReference type="NCBI Taxonomy" id="1043627"/>
    <lineage>
        <taxon>Eukaryota</taxon>
        <taxon>Fungi</taxon>
        <taxon>Dikarya</taxon>
        <taxon>Ascomycota</taxon>
        <taxon>Pezizomycotina</taxon>
        <taxon>Sordariomycetes</taxon>
        <taxon>Hypocreomycetidae</taxon>
        <taxon>Hypocreales</taxon>
        <taxon>Ophiocordycipitaceae</taxon>
        <taxon>Hirsutella</taxon>
    </lineage>
</organism>
<dbReference type="InterPro" id="IPR049326">
    <property type="entry name" value="Rhodopsin_dom_fungi"/>
</dbReference>
<dbReference type="EMBL" id="KQ030548">
    <property type="protein sequence ID" value="KJZ72352.1"/>
    <property type="molecule type" value="Genomic_DNA"/>
</dbReference>
<protein>
    <recommendedName>
        <fullName evidence="7">Rhodopsin domain-containing protein</fullName>
    </recommendedName>
</protein>
<evidence type="ECO:0000313" key="9">
    <source>
        <dbReference type="Proteomes" id="UP000054481"/>
    </source>
</evidence>
<dbReference type="PANTHER" id="PTHR33048">
    <property type="entry name" value="PTH11-LIKE INTEGRAL MEMBRANE PROTEIN (AFU_ORTHOLOGUE AFUA_5G11245)"/>
    <property type="match status" value="1"/>
</dbReference>
<feature type="domain" description="Rhodopsin" evidence="7">
    <location>
        <begin position="44"/>
        <end position="232"/>
    </location>
</feature>
<evidence type="ECO:0000256" key="4">
    <source>
        <dbReference type="ARBA" id="ARBA00023136"/>
    </source>
</evidence>
<reference evidence="8 9" key="1">
    <citation type="journal article" date="2014" name="Genome Biol. Evol.">
        <title>Comparative genomics and transcriptomics analyses reveal divergent lifestyle features of nematode endoparasitic fungus Hirsutella minnesotensis.</title>
        <authorList>
            <person name="Lai Y."/>
            <person name="Liu K."/>
            <person name="Zhang X."/>
            <person name="Zhang X."/>
            <person name="Li K."/>
            <person name="Wang N."/>
            <person name="Shu C."/>
            <person name="Wu Y."/>
            <person name="Wang C."/>
            <person name="Bushley K.E."/>
            <person name="Xiang M."/>
            <person name="Liu X."/>
        </authorList>
    </citation>
    <scope>NUCLEOTIDE SEQUENCE [LARGE SCALE GENOMIC DNA]</scope>
    <source>
        <strain evidence="8 9">3608</strain>
    </source>
</reference>
<feature type="transmembrane region" description="Helical" evidence="6">
    <location>
        <begin position="107"/>
        <end position="132"/>
    </location>
</feature>
<feature type="domain" description="Rhodopsin" evidence="7">
    <location>
        <begin position="255"/>
        <end position="323"/>
    </location>
</feature>
<feature type="transmembrane region" description="Helical" evidence="6">
    <location>
        <begin position="261"/>
        <end position="281"/>
    </location>
</feature>
<keyword evidence="4 6" id="KW-0472">Membrane</keyword>
<dbReference type="AlphaFoldDB" id="A0A0F7ZYE9"/>
<dbReference type="Proteomes" id="UP000054481">
    <property type="component" value="Unassembled WGS sequence"/>
</dbReference>
<evidence type="ECO:0000259" key="7">
    <source>
        <dbReference type="Pfam" id="PF20684"/>
    </source>
</evidence>
<evidence type="ECO:0000313" key="8">
    <source>
        <dbReference type="EMBL" id="KJZ72352.1"/>
    </source>
</evidence>
<evidence type="ECO:0000256" key="1">
    <source>
        <dbReference type="ARBA" id="ARBA00004141"/>
    </source>
</evidence>
<dbReference type="PROSITE" id="PS51257">
    <property type="entry name" value="PROKAR_LIPOPROTEIN"/>
    <property type="match status" value="1"/>
</dbReference>
<feature type="transmembrane region" description="Helical" evidence="6">
    <location>
        <begin position="144"/>
        <end position="170"/>
    </location>
</feature>
<keyword evidence="2 6" id="KW-0812">Transmembrane</keyword>
<feature type="transmembrane region" description="Helical" evidence="6">
    <location>
        <begin position="185"/>
        <end position="209"/>
    </location>
</feature>
<comment type="subcellular location">
    <subcellularLocation>
        <location evidence="1">Membrane</location>
        <topology evidence="1">Multi-pass membrane protein</topology>
    </subcellularLocation>
</comment>
<evidence type="ECO:0000256" key="3">
    <source>
        <dbReference type="ARBA" id="ARBA00022989"/>
    </source>
</evidence>
<gene>
    <name evidence="8" type="ORF">HIM_08278</name>
</gene>
<dbReference type="InterPro" id="IPR052337">
    <property type="entry name" value="SAT4-like"/>
</dbReference>
<name>A0A0F7ZYE9_9HYPO</name>
<accession>A0A0F7ZYE9</accession>
<comment type="similarity">
    <text evidence="5">Belongs to the SAT4 family.</text>
</comment>
<evidence type="ECO:0000256" key="6">
    <source>
        <dbReference type="SAM" id="Phobius"/>
    </source>
</evidence>
<dbReference type="Pfam" id="PF20684">
    <property type="entry name" value="Fung_rhodopsin"/>
    <property type="match status" value="2"/>
</dbReference>
<feature type="transmembrane region" description="Helical" evidence="6">
    <location>
        <begin position="301"/>
        <end position="322"/>
    </location>
</feature>
<dbReference type="OrthoDB" id="4558642at2759"/>
<proteinExistence type="inferred from homology"/>
<keyword evidence="9" id="KW-1185">Reference proteome</keyword>
<dbReference type="GO" id="GO:0016020">
    <property type="term" value="C:membrane"/>
    <property type="evidence" value="ECO:0007669"/>
    <property type="project" value="UniProtKB-SubCell"/>
</dbReference>
<evidence type="ECO:0000256" key="5">
    <source>
        <dbReference type="ARBA" id="ARBA00038359"/>
    </source>
</evidence>